<accession>A0A0M2HI28</accession>
<evidence type="ECO:0000313" key="1">
    <source>
        <dbReference type="EMBL" id="KJL46390.1"/>
    </source>
</evidence>
<dbReference type="STRING" id="273678.RS84_03022"/>
<dbReference type="Gene3D" id="3.30.460.10">
    <property type="entry name" value="Beta Polymerase, domain 2"/>
    <property type="match status" value="1"/>
</dbReference>
<evidence type="ECO:0000313" key="2">
    <source>
        <dbReference type="Proteomes" id="UP000033900"/>
    </source>
</evidence>
<dbReference type="RefSeq" id="WP_082062216.1">
    <property type="nucleotide sequence ID" value="NZ_JYJB01000010.1"/>
</dbReference>
<protein>
    <submittedName>
        <fullName evidence="1">Dephospho-CoA kinase/protein folding accessory domain-containing protein</fullName>
    </submittedName>
</protein>
<dbReference type="InterPro" id="IPR043519">
    <property type="entry name" value="NT_sf"/>
</dbReference>
<dbReference type="PANTHER" id="PTHR34822:SF1">
    <property type="entry name" value="GRPB FAMILY PROTEIN"/>
    <property type="match status" value="1"/>
</dbReference>
<name>A0A0M2HI28_9MICO</name>
<comment type="caution">
    <text evidence="1">The sequence shown here is derived from an EMBL/GenBank/DDBJ whole genome shotgun (WGS) entry which is preliminary data.</text>
</comment>
<dbReference type="AlphaFoldDB" id="A0A0M2HI28"/>
<dbReference type="InterPro" id="IPR007344">
    <property type="entry name" value="GrpB/CoaE"/>
</dbReference>
<gene>
    <name evidence="1" type="ORF">RS84_03022</name>
</gene>
<dbReference type="EMBL" id="JYJB01000010">
    <property type="protein sequence ID" value="KJL46390.1"/>
    <property type="molecule type" value="Genomic_DNA"/>
</dbReference>
<organism evidence="1 2">
    <name type="scientific">Microbacterium hydrocarbonoxydans</name>
    <dbReference type="NCBI Taxonomy" id="273678"/>
    <lineage>
        <taxon>Bacteria</taxon>
        <taxon>Bacillati</taxon>
        <taxon>Actinomycetota</taxon>
        <taxon>Actinomycetes</taxon>
        <taxon>Micrococcales</taxon>
        <taxon>Microbacteriaceae</taxon>
        <taxon>Microbacterium</taxon>
    </lineage>
</organism>
<dbReference type="OrthoDB" id="9799092at2"/>
<keyword evidence="2" id="KW-1185">Reference proteome</keyword>
<sequence>MSHIGAVTLVECRPADWNRRFEVLRSQLQGIVPTALIEHIGSTAVPDLPSKDVVDVLVGVDHDHVAETASLLSDHEFDLEGQRAGHSWLSWPHRQERTVVVHVVEAEGQEWHDRVAFRDLLRSDSGARARYLSVKRAAAADATGWGEYTARKAGIVTALLRTIHQD</sequence>
<keyword evidence="1" id="KW-0418">Kinase</keyword>
<proteinExistence type="predicted"/>
<keyword evidence="1" id="KW-0808">Transferase</keyword>
<dbReference type="Proteomes" id="UP000033900">
    <property type="component" value="Unassembled WGS sequence"/>
</dbReference>
<dbReference type="GO" id="GO:0016301">
    <property type="term" value="F:kinase activity"/>
    <property type="evidence" value="ECO:0007669"/>
    <property type="project" value="UniProtKB-KW"/>
</dbReference>
<dbReference type="PATRIC" id="fig|273678.4.peg.3021"/>
<dbReference type="PANTHER" id="PTHR34822">
    <property type="entry name" value="GRPB DOMAIN PROTEIN (AFU_ORTHOLOGUE AFUA_1G01530)"/>
    <property type="match status" value="1"/>
</dbReference>
<dbReference type="Pfam" id="PF04229">
    <property type="entry name" value="GrpB"/>
    <property type="match status" value="1"/>
</dbReference>
<reference evidence="1 2" key="1">
    <citation type="submission" date="2015-02" db="EMBL/GenBank/DDBJ databases">
        <title>Draft genome sequences of ten Microbacterium spp. with emphasis on heavy metal contaminated environments.</title>
        <authorList>
            <person name="Corretto E."/>
        </authorList>
    </citation>
    <scope>NUCLEOTIDE SEQUENCE [LARGE SCALE GENOMIC DNA]</scope>
    <source>
        <strain evidence="1 2">SA35</strain>
    </source>
</reference>
<dbReference type="SUPFAM" id="SSF81301">
    <property type="entry name" value="Nucleotidyltransferase"/>
    <property type="match status" value="1"/>
</dbReference>